<organism evidence="1 2">
    <name type="scientific">Batillaria attramentaria</name>
    <dbReference type="NCBI Taxonomy" id="370345"/>
    <lineage>
        <taxon>Eukaryota</taxon>
        <taxon>Metazoa</taxon>
        <taxon>Spiralia</taxon>
        <taxon>Lophotrochozoa</taxon>
        <taxon>Mollusca</taxon>
        <taxon>Gastropoda</taxon>
        <taxon>Caenogastropoda</taxon>
        <taxon>Sorbeoconcha</taxon>
        <taxon>Cerithioidea</taxon>
        <taxon>Batillariidae</taxon>
        <taxon>Batillaria</taxon>
    </lineage>
</organism>
<evidence type="ECO:0000313" key="2">
    <source>
        <dbReference type="Proteomes" id="UP001519460"/>
    </source>
</evidence>
<comment type="caution">
    <text evidence="1">The sequence shown here is derived from an EMBL/GenBank/DDBJ whole genome shotgun (WGS) entry which is preliminary data.</text>
</comment>
<sequence>MAADLLKRLRDGGFKGLNKSIAAMALKERSDHVIHWQGQAALDDPRLHSFRKLMLGTHKGREQIFVFFKSPNDAHDESLPLVVYDCMTPLGIKNLGLAIVEQDFNSHWRTDKHPLKHPSAA</sequence>
<dbReference type="Proteomes" id="UP001519460">
    <property type="component" value="Unassembled WGS sequence"/>
</dbReference>
<gene>
    <name evidence="1" type="ORF">BaRGS_00030940</name>
</gene>
<dbReference type="EMBL" id="JACVVK020000341">
    <property type="protein sequence ID" value="KAK7477757.1"/>
    <property type="molecule type" value="Genomic_DNA"/>
</dbReference>
<protein>
    <submittedName>
        <fullName evidence="1">Uncharacterized protein</fullName>
    </submittedName>
</protein>
<evidence type="ECO:0000313" key="1">
    <source>
        <dbReference type="EMBL" id="KAK7477757.1"/>
    </source>
</evidence>
<proteinExistence type="predicted"/>
<keyword evidence="2" id="KW-1185">Reference proteome</keyword>
<name>A0ABD0JRY7_9CAEN</name>
<dbReference type="AlphaFoldDB" id="A0ABD0JRY7"/>
<reference evidence="1 2" key="1">
    <citation type="journal article" date="2023" name="Sci. Data">
        <title>Genome assembly of the Korean intertidal mud-creeper Batillaria attramentaria.</title>
        <authorList>
            <person name="Patra A.K."/>
            <person name="Ho P.T."/>
            <person name="Jun S."/>
            <person name="Lee S.J."/>
            <person name="Kim Y."/>
            <person name="Won Y.J."/>
        </authorList>
    </citation>
    <scope>NUCLEOTIDE SEQUENCE [LARGE SCALE GENOMIC DNA]</scope>
    <source>
        <strain evidence="1">Wonlab-2016</strain>
    </source>
</reference>
<accession>A0ABD0JRY7</accession>